<reference evidence="2" key="1">
    <citation type="submission" date="2014-11" db="EMBL/GenBank/DDBJ databases">
        <authorList>
            <person name="Amaro Gonzalez C."/>
        </authorList>
    </citation>
    <scope>NUCLEOTIDE SEQUENCE</scope>
</reference>
<organism evidence="2">
    <name type="scientific">Anguilla anguilla</name>
    <name type="common">European freshwater eel</name>
    <name type="synonym">Muraena anguilla</name>
    <dbReference type="NCBI Taxonomy" id="7936"/>
    <lineage>
        <taxon>Eukaryota</taxon>
        <taxon>Metazoa</taxon>
        <taxon>Chordata</taxon>
        <taxon>Craniata</taxon>
        <taxon>Vertebrata</taxon>
        <taxon>Euteleostomi</taxon>
        <taxon>Actinopterygii</taxon>
        <taxon>Neopterygii</taxon>
        <taxon>Teleostei</taxon>
        <taxon>Anguilliformes</taxon>
        <taxon>Anguillidae</taxon>
        <taxon>Anguilla</taxon>
    </lineage>
</organism>
<proteinExistence type="predicted"/>
<evidence type="ECO:0000313" key="2">
    <source>
        <dbReference type="EMBL" id="JAH90319.1"/>
    </source>
</evidence>
<dbReference type="EMBL" id="GBXM01018258">
    <property type="protein sequence ID" value="JAH90319.1"/>
    <property type="molecule type" value="Transcribed_RNA"/>
</dbReference>
<name>A0A0E9WIV4_ANGAN</name>
<keyword evidence="1" id="KW-0812">Transmembrane</keyword>
<reference evidence="2" key="2">
    <citation type="journal article" date="2015" name="Fish Shellfish Immunol.">
        <title>Early steps in the European eel (Anguilla anguilla)-Vibrio vulnificus interaction in the gills: Role of the RtxA13 toxin.</title>
        <authorList>
            <person name="Callol A."/>
            <person name="Pajuelo D."/>
            <person name="Ebbesson L."/>
            <person name="Teles M."/>
            <person name="MacKenzie S."/>
            <person name="Amaro C."/>
        </authorList>
    </citation>
    <scope>NUCLEOTIDE SEQUENCE</scope>
</reference>
<dbReference type="AlphaFoldDB" id="A0A0E9WIV4"/>
<feature type="transmembrane region" description="Helical" evidence="1">
    <location>
        <begin position="28"/>
        <end position="48"/>
    </location>
</feature>
<evidence type="ECO:0000256" key="1">
    <source>
        <dbReference type="SAM" id="Phobius"/>
    </source>
</evidence>
<protein>
    <submittedName>
        <fullName evidence="2">Uncharacterized protein</fullName>
    </submittedName>
</protein>
<keyword evidence="1" id="KW-0472">Membrane</keyword>
<keyword evidence="1" id="KW-1133">Transmembrane helix</keyword>
<accession>A0A0E9WIV4</accession>
<sequence>MKRNPAGTVGYSMSCCLKTLNKIKLHNLVSYIYICVCVYIYACMYTYIYTHTNLYTVYACTACNSTVLWRSFPWERFQSNNTAPSE</sequence>